<name>A0A354YZM4_9FIRM</name>
<feature type="transmembrane region" description="Helical" evidence="1">
    <location>
        <begin position="6"/>
        <end position="24"/>
    </location>
</feature>
<accession>A0A354YZM4</accession>
<proteinExistence type="predicted"/>
<evidence type="ECO:0000256" key="1">
    <source>
        <dbReference type="SAM" id="Phobius"/>
    </source>
</evidence>
<evidence type="ECO:0000313" key="2">
    <source>
        <dbReference type="EMBL" id="HBK54161.1"/>
    </source>
</evidence>
<organism evidence="2 3">
    <name type="scientific">Syntrophomonas wolfei</name>
    <dbReference type="NCBI Taxonomy" id="863"/>
    <lineage>
        <taxon>Bacteria</taxon>
        <taxon>Bacillati</taxon>
        <taxon>Bacillota</taxon>
        <taxon>Clostridia</taxon>
        <taxon>Eubacteriales</taxon>
        <taxon>Syntrophomonadaceae</taxon>
        <taxon>Syntrophomonas</taxon>
    </lineage>
</organism>
<dbReference type="AlphaFoldDB" id="A0A354YZM4"/>
<dbReference type="EMBL" id="DNZF01000210">
    <property type="protein sequence ID" value="HBK54161.1"/>
    <property type="molecule type" value="Genomic_DNA"/>
</dbReference>
<keyword evidence="1" id="KW-0472">Membrane</keyword>
<sequence>MNKGDLFTVYLNGVMMTVCVLGFYSEEYSGEDMVILAVVNQDNMVYLPLGDLQALFPRLKQLH</sequence>
<evidence type="ECO:0000313" key="3">
    <source>
        <dbReference type="Proteomes" id="UP000263273"/>
    </source>
</evidence>
<dbReference type="Proteomes" id="UP000263273">
    <property type="component" value="Unassembled WGS sequence"/>
</dbReference>
<gene>
    <name evidence="2" type="ORF">DDZ44_09525</name>
</gene>
<keyword evidence="1" id="KW-0812">Transmembrane</keyword>
<reference evidence="2 3" key="1">
    <citation type="journal article" date="2018" name="Nat. Biotechnol.">
        <title>A standardized bacterial taxonomy based on genome phylogeny substantially revises the tree of life.</title>
        <authorList>
            <person name="Parks D.H."/>
            <person name="Chuvochina M."/>
            <person name="Waite D.W."/>
            <person name="Rinke C."/>
            <person name="Skarshewski A."/>
            <person name="Chaumeil P.A."/>
            <person name="Hugenholtz P."/>
        </authorList>
    </citation>
    <scope>NUCLEOTIDE SEQUENCE [LARGE SCALE GENOMIC DNA]</scope>
    <source>
        <strain evidence="2">UBA10948</strain>
    </source>
</reference>
<dbReference type="RefSeq" id="WP_041427515.1">
    <property type="nucleotide sequence ID" value="NZ_DCDX01000045.1"/>
</dbReference>
<protein>
    <submittedName>
        <fullName evidence="2">Uncharacterized protein</fullName>
    </submittedName>
</protein>
<comment type="caution">
    <text evidence="2">The sequence shown here is derived from an EMBL/GenBank/DDBJ whole genome shotgun (WGS) entry which is preliminary data.</text>
</comment>
<keyword evidence="1" id="KW-1133">Transmembrane helix</keyword>